<gene>
    <name evidence="2" type="ORF">BQ4739_LOCUS3811</name>
</gene>
<name>A0A383VEQ1_TETOB</name>
<organism evidence="2 3">
    <name type="scientific">Tetradesmus obliquus</name>
    <name type="common">Green alga</name>
    <name type="synonym">Acutodesmus obliquus</name>
    <dbReference type="NCBI Taxonomy" id="3088"/>
    <lineage>
        <taxon>Eukaryota</taxon>
        <taxon>Viridiplantae</taxon>
        <taxon>Chlorophyta</taxon>
        <taxon>core chlorophytes</taxon>
        <taxon>Chlorophyceae</taxon>
        <taxon>CS clade</taxon>
        <taxon>Sphaeropleales</taxon>
        <taxon>Scenedesmaceae</taxon>
        <taxon>Tetradesmus</taxon>
    </lineage>
</organism>
<evidence type="ECO:0000313" key="2">
    <source>
        <dbReference type="EMBL" id="SZX63259.1"/>
    </source>
</evidence>
<dbReference type="SUPFAM" id="SSF82153">
    <property type="entry name" value="FAS1 domain"/>
    <property type="match status" value="1"/>
</dbReference>
<dbReference type="Gene3D" id="2.30.180.10">
    <property type="entry name" value="FAS1 domain"/>
    <property type="match status" value="1"/>
</dbReference>
<dbReference type="InterPro" id="IPR036378">
    <property type="entry name" value="FAS1_dom_sf"/>
</dbReference>
<accession>A0A383VEQ1</accession>
<sequence>MRAITAFKLVACLALLGCAKADEAAAANYRPGNPTAWSVISSNPALSQVAGIMQRLGLQPALSRPFSGTLLLPTNNAIDGYMAQVELLHQENGTFADPATEQRMWSNLLEYHQLPRATSTRQKGMNVTLSTVHLDQTAAFRAALNQAAAARTLSKPGATGPFHKIHFLCSGAARVAAVTPDADAQTFKRCEVTSVRDEQNNAVTFASKNTAVLGGGVIHTINAVLQPSDVFPSLGALLDSDP</sequence>
<evidence type="ECO:0000256" key="1">
    <source>
        <dbReference type="SAM" id="SignalP"/>
    </source>
</evidence>
<dbReference type="AlphaFoldDB" id="A0A383VEQ1"/>
<feature type="chain" id="PRO_5016566049" description="FAS1 domain-containing protein" evidence="1">
    <location>
        <begin position="22"/>
        <end position="242"/>
    </location>
</feature>
<keyword evidence="1" id="KW-0732">Signal</keyword>
<keyword evidence="3" id="KW-1185">Reference proteome</keyword>
<dbReference type="EMBL" id="FNXT01000300">
    <property type="protein sequence ID" value="SZX63259.1"/>
    <property type="molecule type" value="Genomic_DNA"/>
</dbReference>
<protein>
    <recommendedName>
        <fullName evidence="4">FAS1 domain-containing protein</fullName>
    </recommendedName>
</protein>
<dbReference type="Proteomes" id="UP000256970">
    <property type="component" value="Unassembled WGS sequence"/>
</dbReference>
<evidence type="ECO:0008006" key="4">
    <source>
        <dbReference type="Google" id="ProtNLM"/>
    </source>
</evidence>
<proteinExistence type="predicted"/>
<feature type="signal peptide" evidence="1">
    <location>
        <begin position="1"/>
        <end position="21"/>
    </location>
</feature>
<evidence type="ECO:0000313" key="3">
    <source>
        <dbReference type="Proteomes" id="UP000256970"/>
    </source>
</evidence>
<reference evidence="2 3" key="1">
    <citation type="submission" date="2016-10" db="EMBL/GenBank/DDBJ databases">
        <authorList>
            <person name="Cai Z."/>
        </authorList>
    </citation>
    <scope>NUCLEOTIDE SEQUENCE [LARGE SCALE GENOMIC DNA]</scope>
</reference>